<dbReference type="EMBL" id="RJSG01000003">
    <property type="protein sequence ID" value="RNL77648.1"/>
    <property type="molecule type" value="Genomic_DNA"/>
</dbReference>
<feature type="transmembrane region" description="Helical" evidence="1">
    <location>
        <begin position="212"/>
        <end position="238"/>
    </location>
</feature>
<evidence type="ECO:0000313" key="2">
    <source>
        <dbReference type="EMBL" id="RNL77648.1"/>
    </source>
</evidence>
<dbReference type="Pfam" id="PF13803">
    <property type="entry name" value="DUF4184"/>
    <property type="match status" value="1"/>
</dbReference>
<protein>
    <submittedName>
        <fullName evidence="2">DUF4184 family protein</fullName>
    </submittedName>
</protein>
<proteinExistence type="predicted"/>
<gene>
    <name evidence="2" type="ORF">EFL95_16710</name>
</gene>
<evidence type="ECO:0000313" key="3">
    <source>
        <dbReference type="Proteomes" id="UP000277094"/>
    </source>
</evidence>
<dbReference type="AlphaFoldDB" id="A0A3N0DPR7"/>
<sequence length="245" mass="26525">MPFTLAHPAAVLLLPRTPLPVAAMVAGAMSPDVPVFFDAYGRPYNFTHSAPGIVTVDLAFGLLAVAFWFAVLRDPLVDVMPAAIRDRLDPRARYSRQQWRLAVPAVLAGSVTHVVWDLFTHHNRWGVRHIAWLQEQHGRLHGYHWAQYVSSVAGMTICALWGALVLRGREPRPHPVAVPALGVRALVVVVGLTLASGVAAGINAPDPGIGMFFSQTAVVATMIGAFLLVALSLTWNLLGRATRRA</sequence>
<feature type="transmembrane region" description="Helical" evidence="1">
    <location>
        <begin position="145"/>
        <end position="166"/>
    </location>
</feature>
<dbReference type="OrthoDB" id="8481923at2"/>
<accession>A0A3N0DPR7</accession>
<evidence type="ECO:0000256" key="1">
    <source>
        <dbReference type="SAM" id="Phobius"/>
    </source>
</evidence>
<feature type="transmembrane region" description="Helical" evidence="1">
    <location>
        <begin position="101"/>
        <end position="119"/>
    </location>
</feature>
<keyword evidence="1" id="KW-1133">Transmembrane helix</keyword>
<name>A0A3N0DPR7_9ACTN</name>
<feature type="transmembrane region" description="Helical" evidence="1">
    <location>
        <begin position="51"/>
        <end position="71"/>
    </location>
</feature>
<keyword evidence="3" id="KW-1185">Reference proteome</keyword>
<comment type="caution">
    <text evidence="2">The sequence shown here is derived from an EMBL/GenBank/DDBJ whole genome shotgun (WGS) entry which is preliminary data.</text>
</comment>
<dbReference type="Proteomes" id="UP000277094">
    <property type="component" value="Unassembled WGS sequence"/>
</dbReference>
<feature type="transmembrane region" description="Helical" evidence="1">
    <location>
        <begin position="178"/>
        <end position="200"/>
    </location>
</feature>
<organism evidence="2 3">
    <name type="scientific">Nocardioides marmorisolisilvae</name>
    <dbReference type="NCBI Taxonomy" id="1542737"/>
    <lineage>
        <taxon>Bacteria</taxon>
        <taxon>Bacillati</taxon>
        <taxon>Actinomycetota</taxon>
        <taxon>Actinomycetes</taxon>
        <taxon>Propionibacteriales</taxon>
        <taxon>Nocardioidaceae</taxon>
        <taxon>Nocardioides</taxon>
    </lineage>
</organism>
<reference evidence="2 3" key="1">
    <citation type="submission" date="2018-11" db="EMBL/GenBank/DDBJ databases">
        <authorList>
            <person name="Li F."/>
        </authorList>
    </citation>
    <scope>NUCLEOTIDE SEQUENCE [LARGE SCALE GENOMIC DNA]</scope>
    <source>
        <strain evidence="2 3">KIS18-7</strain>
    </source>
</reference>
<keyword evidence="1" id="KW-0812">Transmembrane</keyword>
<keyword evidence="1" id="KW-0472">Membrane</keyword>
<dbReference type="InterPro" id="IPR025238">
    <property type="entry name" value="DUF4184"/>
</dbReference>
<dbReference type="RefSeq" id="WP_123235234.1">
    <property type="nucleotide sequence ID" value="NZ_RJSG01000003.1"/>
</dbReference>